<keyword evidence="1" id="KW-1133">Transmembrane helix</keyword>
<protein>
    <submittedName>
        <fullName evidence="2">Uncharacterized protein</fullName>
    </submittedName>
</protein>
<dbReference type="Proteomes" id="UP000245423">
    <property type="component" value="Chromosome 1"/>
</dbReference>
<sequence length="39" mass="4658">MLIFLFFANKVYQNQITILIIRFAYNILSISIIVKIIRI</sequence>
<evidence type="ECO:0000256" key="1">
    <source>
        <dbReference type="SAM" id="Phobius"/>
    </source>
</evidence>
<evidence type="ECO:0000313" key="3">
    <source>
        <dbReference type="Proteomes" id="UP000245423"/>
    </source>
</evidence>
<name>A0A1M4PPY9_9FIRM</name>
<accession>A0A1M4PPY9</accession>
<dbReference type="AlphaFoldDB" id="A0A1M4PPY9"/>
<gene>
    <name evidence="2" type="ORF">CUESP1_2191</name>
</gene>
<keyword evidence="1" id="KW-0472">Membrane</keyword>
<organism evidence="2 3">
    <name type="scientific">[Clostridium] ultunense Esp</name>
    <dbReference type="NCBI Taxonomy" id="1288971"/>
    <lineage>
        <taxon>Bacteria</taxon>
        <taxon>Bacillati</taxon>
        <taxon>Bacillota</taxon>
        <taxon>Tissierellia</taxon>
        <taxon>Tissierellales</taxon>
        <taxon>Tepidimicrobiaceae</taxon>
        <taxon>Schnuerera</taxon>
    </lineage>
</organism>
<keyword evidence="1" id="KW-0812">Transmembrane</keyword>
<reference evidence="2 3" key="1">
    <citation type="submission" date="2016-11" db="EMBL/GenBank/DDBJ databases">
        <authorList>
            <person name="Manzoor S."/>
        </authorList>
    </citation>
    <scope>NUCLEOTIDE SEQUENCE [LARGE SCALE GENOMIC DNA]</scope>
    <source>
        <strain evidence="2">Clostridium ultunense strain Esp</strain>
    </source>
</reference>
<keyword evidence="3" id="KW-1185">Reference proteome</keyword>
<feature type="transmembrane region" description="Helical" evidence="1">
    <location>
        <begin position="16"/>
        <end position="37"/>
    </location>
</feature>
<proteinExistence type="predicted"/>
<evidence type="ECO:0000313" key="2">
    <source>
        <dbReference type="EMBL" id="SHD77545.1"/>
    </source>
</evidence>
<dbReference type="EMBL" id="LT669839">
    <property type="protein sequence ID" value="SHD77545.1"/>
    <property type="molecule type" value="Genomic_DNA"/>
</dbReference>